<dbReference type="AlphaFoldDB" id="X1RFZ6"/>
<proteinExistence type="predicted"/>
<sequence length="132" mass="15747">MRKGLLFRLVKWSRAIRIFFGGYTAMEEKHKLFELPYPLTPRQIYEKLLDDGYQYNTLSSTYKKQIFTVRKLTDIDHQIHLRFYSDTWVSGHYELQPEQWPVEHLQGKDLRALNEGEIFKLKGQLGVPKLSE</sequence>
<dbReference type="EMBL" id="BARW01001646">
    <property type="protein sequence ID" value="GAI62065.1"/>
    <property type="molecule type" value="Genomic_DNA"/>
</dbReference>
<organism evidence="1">
    <name type="scientific">marine sediment metagenome</name>
    <dbReference type="NCBI Taxonomy" id="412755"/>
    <lineage>
        <taxon>unclassified sequences</taxon>
        <taxon>metagenomes</taxon>
        <taxon>ecological metagenomes</taxon>
    </lineage>
</organism>
<accession>X1RFZ6</accession>
<reference evidence="1" key="1">
    <citation type="journal article" date="2014" name="Front. Microbiol.">
        <title>High frequency of phylogenetically diverse reductive dehalogenase-homologous genes in deep subseafloor sedimentary metagenomes.</title>
        <authorList>
            <person name="Kawai M."/>
            <person name="Futagami T."/>
            <person name="Toyoda A."/>
            <person name="Takaki Y."/>
            <person name="Nishi S."/>
            <person name="Hori S."/>
            <person name="Arai W."/>
            <person name="Tsubouchi T."/>
            <person name="Morono Y."/>
            <person name="Uchiyama I."/>
            <person name="Ito T."/>
            <person name="Fujiyama A."/>
            <person name="Inagaki F."/>
            <person name="Takami H."/>
        </authorList>
    </citation>
    <scope>NUCLEOTIDE SEQUENCE</scope>
    <source>
        <strain evidence="1">Expedition CK06-06</strain>
    </source>
</reference>
<protein>
    <submittedName>
        <fullName evidence="1">Uncharacterized protein</fullName>
    </submittedName>
</protein>
<name>X1RFZ6_9ZZZZ</name>
<comment type="caution">
    <text evidence="1">The sequence shown here is derived from an EMBL/GenBank/DDBJ whole genome shotgun (WGS) entry which is preliminary data.</text>
</comment>
<gene>
    <name evidence="1" type="ORF">S12H4_05088</name>
</gene>
<evidence type="ECO:0000313" key="1">
    <source>
        <dbReference type="EMBL" id="GAI62065.1"/>
    </source>
</evidence>